<protein>
    <recommendedName>
        <fullName evidence="1">DUF5077 domain-containing protein</fullName>
    </recommendedName>
</protein>
<dbReference type="KEGG" id="smo:SELMODRAFT_407288"/>
<reference evidence="2 3" key="1">
    <citation type="journal article" date="2011" name="Science">
        <title>The Selaginella genome identifies genetic changes associated with the evolution of vascular plants.</title>
        <authorList>
            <person name="Banks J.A."/>
            <person name="Nishiyama T."/>
            <person name="Hasebe M."/>
            <person name="Bowman J.L."/>
            <person name="Gribskov M."/>
            <person name="dePamphilis C."/>
            <person name="Albert V.A."/>
            <person name="Aono N."/>
            <person name="Aoyama T."/>
            <person name="Ambrose B.A."/>
            <person name="Ashton N.W."/>
            <person name="Axtell M.J."/>
            <person name="Barker E."/>
            <person name="Barker M.S."/>
            <person name="Bennetzen J.L."/>
            <person name="Bonawitz N.D."/>
            <person name="Chapple C."/>
            <person name="Cheng C."/>
            <person name="Correa L.G."/>
            <person name="Dacre M."/>
            <person name="DeBarry J."/>
            <person name="Dreyer I."/>
            <person name="Elias M."/>
            <person name="Engstrom E.M."/>
            <person name="Estelle M."/>
            <person name="Feng L."/>
            <person name="Finet C."/>
            <person name="Floyd S.K."/>
            <person name="Frommer W.B."/>
            <person name="Fujita T."/>
            <person name="Gramzow L."/>
            <person name="Gutensohn M."/>
            <person name="Harholt J."/>
            <person name="Hattori M."/>
            <person name="Heyl A."/>
            <person name="Hirai T."/>
            <person name="Hiwatashi Y."/>
            <person name="Ishikawa M."/>
            <person name="Iwata M."/>
            <person name="Karol K.G."/>
            <person name="Koehler B."/>
            <person name="Kolukisaoglu U."/>
            <person name="Kubo M."/>
            <person name="Kurata T."/>
            <person name="Lalonde S."/>
            <person name="Li K."/>
            <person name="Li Y."/>
            <person name="Litt A."/>
            <person name="Lyons E."/>
            <person name="Manning G."/>
            <person name="Maruyama T."/>
            <person name="Michael T.P."/>
            <person name="Mikami K."/>
            <person name="Miyazaki S."/>
            <person name="Morinaga S."/>
            <person name="Murata T."/>
            <person name="Mueller-Roeber B."/>
            <person name="Nelson D.R."/>
            <person name="Obara M."/>
            <person name="Oguri Y."/>
            <person name="Olmstead R.G."/>
            <person name="Onodera N."/>
            <person name="Petersen B.L."/>
            <person name="Pils B."/>
            <person name="Prigge M."/>
            <person name="Rensing S.A."/>
            <person name="Riano-Pachon D.M."/>
            <person name="Roberts A.W."/>
            <person name="Sato Y."/>
            <person name="Scheller H.V."/>
            <person name="Schulz B."/>
            <person name="Schulz C."/>
            <person name="Shakirov E.V."/>
            <person name="Shibagaki N."/>
            <person name="Shinohara N."/>
            <person name="Shippen D.E."/>
            <person name="Soerensen I."/>
            <person name="Sotooka R."/>
            <person name="Sugimoto N."/>
            <person name="Sugita M."/>
            <person name="Sumikawa N."/>
            <person name="Tanurdzic M."/>
            <person name="Theissen G."/>
            <person name="Ulvskov P."/>
            <person name="Wakazuki S."/>
            <person name="Weng J.K."/>
            <person name="Willats W.W."/>
            <person name="Wipf D."/>
            <person name="Wolf P.G."/>
            <person name="Yang L."/>
            <person name="Zimmer A.D."/>
            <person name="Zhu Q."/>
            <person name="Mitros T."/>
            <person name="Hellsten U."/>
            <person name="Loque D."/>
            <person name="Otillar R."/>
            <person name="Salamov A."/>
            <person name="Schmutz J."/>
            <person name="Shapiro H."/>
            <person name="Lindquist E."/>
            <person name="Lucas S."/>
            <person name="Rokhsar D."/>
            <person name="Grigoriev I.V."/>
        </authorList>
    </citation>
    <scope>NUCLEOTIDE SEQUENCE [LARGE SCALE GENOMIC DNA]</scope>
</reference>
<dbReference type="InterPro" id="IPR021862">
    <property type="entry name" value="DUF3472"/>
</dbReference>
<feature type="domain" description="DUF5077" evidence="1">
    <location>
        <begin position="5"/>
        <end position="128"/>
    </location>
</feature>
<dbReference type="Pfam" id="PF11958">
    <property type="entry name" value="DUF3472"/>
    <property type="match status" value="1"/>
</dbReference>
<dbReference type="InterPro" id="IPR031712">
    <property type="entry name" value="DUF5077"/>
</dbReference>
<dbReference type="eggNOG" id="ENOG502S4UW">
    <property type="taxonomic scope" value="Eukaryota"/>
</dbReference>
<evidence type="ECO:0000313" key="2">
    <source>
        <dbReference type="EMBL" id="EFJ33109.1"/>
    </source>
</evidence>
<accession>D8R4J0</accession>
<evidence type="ECO:0000313" key="3">
    <source>
        <dbReference type="Proteomes" id="UP000001514"/>
    </source>
</evidence>
<dbReference type="HOGENOM" id="CLU_032971_0_0_1"/>
<dbReference type="Gramene" id="EFJ33109">
    <property type="protein sequence ID" value="EFJ33109"/>
    <property type="gene ID" value="SELMODRAFT_407288"/>
</dbReference>
<dbReference type="Proteomes" id="UP000001514">
    <property type="component" value="Unassembled WGS sequence"/>
</dbReference>
<dbReference type="Pfam" id="PF16871">
    <property type="entry name" value="DUF5077"/>
    <property type="match status" value="1"/>
</dbReference>
<dbReference type="InParanoid" id="D8R4J0"/>
<evidence type="ECO:0000259" key="1">
    <source>
        <dbReference type="Pfam" id="PF16871"/>
    </source>
</evidence>
<organism evidence="3">
    <name type="scientific">Selaginella moellendorffii</name>
    <name type="common">Spikemoss</name>
    <dbReference type="NCBI Taxonomy" id="88036"/>
    <lineage>
        <taxon>Eukaryota</taxon>
        <taxon>Viridiplantae</taxon>
        <taxon>Streptophyta</taxon>
        <taxon>Embryophyta</taxon>
        <taxon>Tracheophyta</taxon>
        <taxon>Lycopodiopsida</taxon>
        <taxon>Selaginellales</taxon>
        <taxon>Selaginellaceae</taxon>
        <taxon>Selaginella</taxon>
    </lineage>
</organism>
<dbReference type="AlphaFoldDB" id="D8R4J0"/>
<keyword evidence="3" id="KW-1185">Reference proteome</keyword>
<dbReference type="EMBL" id="GL377571">
    <property type="protein sequence ID" value="EFJ33109.1"/>
    <property type="molecule type" value="Genomic_DNA"/>
</dbReference>
<dbReference type="OrthoDB" id="6338748at2759"/>
<sequence>MAATVTLVGNGYVYPNDSFGSISNDGLEGWTDATGSTRVFFLPQKTGWISVSIQARSVDNTNTLRLSLDGSPNAAHDVVLPMSSDFKTYTVGTYTIFSAEYHYLEIRAVTQNSTYLPEVQALIISGSAAEGLRYNKSSNRAAPSTHLWYNTDAIQGAITGFYTEFYVKQAEDPVNSYYMTNGFGDGYFGIQVISPTERRVLFSVWSNYNTEDPGQIPDDYKVKLVKKGTDVISGEFGNEGSGAQSYIQYMWNTDTVYRGLLTAEADGSDNTIFSGYFFLPESGWKLIARWNKPKTGARLLTGLYSFVENFRSNGNDYFRAHYGNQWAYGEGGWVQLTKATFDTTAGEGDYQRYDYGAGAEGNWMYMFSGGFRQTNNVKVGDVIERSVGPDPDVDFAILDAL</sequence>
<proteinExistence type="predicted"/>
<gene>
    <name evidence="2" type="ORF">SELMODRAFT_407288</name>
</gene>
<name>D8R4J0_SELML</name>